<dbReference type="Proteomes" id="UP000735302">
    <property type="component" value="Unassembled WGS sequence"/>
</dbReference>
<reference evidence="1 2" key="1">
    <citation type="journal article" date="2021" name="Elife">
        <title>Chloroplast acquisition without the gene transfer in kleptoplastic sea slugs, Plakobranchus ocellatus.</title>
        <authorList>
            <person name="Maeda T."/>
            <person name="Takahashi S."/>
            <person name="Yoshida T."/>
            <person name="Shimamura S."/>
            <person name="Takaki Y."/>
            <person name="Nagai Y."/>
            <person name="Toyoda A."/>
            <person name="Suzuki Y."/>
            <person name="Arimoto A."/>
            <person name="Ishii H."/>
            <person name="Satoh N."/>
            <person name="Nishiyama T."/>
            <person name="Hasebe M."/>
            <person name="Maruyama T."/>
            <person name="Minagawa J."/>
            <person name="Obokata J."/>
            <person name="Shigenobu S."/>
        </authorList>
    </citation>
    <scope>NUCLEOTIDE SEQUENCE [LARGE SCALE GENOMIC DNA]</scope>
</reference>
<gene>
    <name evidence="1" type="ORF">PoB_003058900</name>
</gene>
<name>A0AAV4A8W7_9GAST</name>
<organism evidence="1 2">
    <name type="scientific">Plakobranchus ocellatus</name>
    <dbReference type="NCBI Taxonomy" id="259542"/>
    <lineage>
        <taxon>Eukaryota</taxon>
        <taxon>Metazoa</taxon>
        <taxon>Spiralia</taxon>
        <taxon>Lophotrochozoa</taxon>
        <taxon>Mollusca</taxon>
        <taxon>Gastropoda</taxon>
        <taxon>Heterobranchia</taxon>
        <taxon>Euthyneura</taxon>
        <taxon>Panpulmonata</taxon>
        <taxon>Sacoglossa</taxon>
        <taxon>Placobranchoidea</taxon>
        <taxon>Plakobranchidae</taxon>
        <taxon>Plakobranchus</taxon>
    </lineage>
</organism>
<evidence type="ECO:0000313" key="2">
    <source>
        <dbReference type="Proteomes" id="UP000735302"/>
    </source>
</evidence>
<dbReference type="AlphaFoldDB" id="A0AAV4A8W7"/>
<accession>A0AAV4A8W7</accession>
<sequence>MIKRPKIIHKGCEFMESNKEACFASRRMPTSATDLILKKRINAAAVRAVALNFRASFDRCKACVLSLNTWLKEMVILQMFAWFSSHDHHSLLLLIC</sequence>
<evidence type="ECO:0000313" key="1">
    <source>
        <dbReference type="EMBL" id="GFO04084.1"/>
    </source>
</evidence>
<comment type="caution">
    <text evidence="1">The sequence shown here is derived from an EMBL/GenBank/DDBJ whole genome shotgun (WGS) entry which is preliminary data.</text>
</comment>
<dbReference type="EMBL" id="BLXT01003735">
    <property type="protein sequence ID" value="GFO04084.1"/>
    <property type="molecule type" value="Genomic_DNA"/>
</dbReference>
<protein>
    <submittedName>
        <fullName evidence="1">Uncharacterized protein</fullName>
    </submittedName>
</protein>
<keyword evidence="2" id="KW-1185">Reference proteome</keyword>
<proteinExistence type="predicted"/>